<evidence type="ECO:0000313" key="3">
    <source>
        <dbReference type="Proteomes" id="UP000248395"/>
    </source>
</evidence>
<keyword evidence="1" id="KW-0812">Transmembrane</keyword>
<gene>
    <name evidence="2" type="ORF">DFR38_1348</name>
</gene>
<comment type="caution">
    <text evidence="2">The sequence shown here is derived from an EMBL/GenBank/DDBJ whole genome shotgun (WGS) entry which is preliminary data.</text>
</comment>
<dbReference type="AlphaFoldDB" id="A0A318IUD5"/>
<evidence type="ECO:0000313" key="2">
    <source>
        <dbReference type="EMBL" id="PXX38623.1"/>
    </source>
</evidence>
<reference evidence="2 3" key="1">
    <citation type="submission" date="2018-05" db="EMBL/GenBank/DDBJ databases">
        <title>Genomic Encyclopedia of Type Strains, Phase IV (KMG-IV): sequencing the most valuable type-strain genomes for metagenomic binning, comparative biology and taxonomic classification.</title>
        <authorList>
            <person name="Goeker M."/>
        </authorList>
    </citation>
    <scope>NUCLEOTIDE SEQUENCE [LARGE SCALE GENOMIC DNA]</scope>
    <source>
        <strain evidence="2 3">DSM 25134</strain>
    </source>
</reference>
<name>A0A318IUD5_9NEIS</name>
<sequence>MAVLLFVVSLFVPGRFVSKWFQVLAAVLLAITCPLLGVPLLLYFVLSR</sequence>
<keyword evidence="3" id="KW-1185">Reference proteome</keyword>
<dbReference type="Proteomes" id="UP000248395">
    <property type="component" value="Unassembled WGS sequence"/>
</dbReference>
<feature type="transmembrane region" description="Helical" evidence="1">
    <location>
        <begin position="26"/>
        <end position="46"/>
    </location>
</feature>
<dbReference type="EMBL" id="QJKC01000034">
    <property type="protein sequence ID" value="PXX38623.1"/>
    <property type="molecule type" value="Genomic_DNA"/>
</dbReference>
<evidence type="ECO:0000256" key="1">
    <source>
        <dbReference type="SAM" id="Phobius"/>
    </source>
</evidence>
<keyword evidence="1" id="KW-1133">Transmembrane helix</keyword>
<keyword evidence="1" id="KW-0472">Membrane</keyword>
<proteinExistence type="predicted"/>
<protein>
    <submittedName>
        <fullName evidence="2">Uncharacterized protein</fullName>
    </submittedName>
</protein>
<accession>A0A318IUD5</accession>
<organism evidence="2 3">
    <name type="scientific">Aquitalea magnusonii</name>
    <dbReference type="NCBI Taxonomy" id="332411"/>
    <lineage>
        <taxon>Bacteria</taxon>
        <taxon>Pseudomonadati</taxon>
        <taxon>Pseudomonadota</taxon>
        <taxon>Betaproteobacteria</taxon>
        <taxon>Neisseriales</taxon>
        <taxon>Chromobacteriaceae</taxon>
        <taxon>Aquitalea</taxon>
    </lineage>
</organism>